<dbReference type="PANTHER" id="PTHR12395:SF9">
    <property type="entry name" value="DECAPPING AND EXORIBONUCLEASE PROTEIN"/>
    <property type="match status" value="1"/>
</dbReference>
<dbReference type="GeneID" id="112043299"/>
<comment type="similarity">
    <text evidence="1 2">Belongs to the DXO/Dom3Z family.</text>
</comment>
<gene>
    <name evidence="5 6" type="primary">LOC112043299</name>
</gene>
<dbReference type="PANTHER" id="PTHR12395">
    <property type="entry name" value="DOM-3 RELATED"/>
    <property type="match status" value="1"/>
</dbReference>
<dbReference type="EC" id="3.6.1.-" evidence="2"/>
<evidence type="ECO:0000313" key="6">
    <source>
        <dbReference type="RefSeq" id="XP_052747427.1"/>
    </source>
</evidence>
<dbReference type="RefSeq" id="XP_052747427.1">
    <property type="nucleotide sequence ID" value="XM_052891467.1"/>
</dbReference>
<reference evidence="5 6" key="1">
    <citation type="submission" date="2025-05" db="UniProtKB">
        <authorList>
            <consortium name="RefSeq"/>
        </authorList>
    </citation>
    <scope>IDENTIFICATION</scope>
</reference>
<keyword evidence="2" id="KW-0694">RNA-binding</keyword>
<keyword evidence="2" id="KW-0547">Nucleotide-binding</keyword>
<keyword evidence="4" id="KW-1185">Reference proteome</keyword>
<evidence type="ECO:0000259" key="3">
    <source>
        <dbReference type="Pfam" id="PF08652"/>
    </source>
</evidence>
<organism evidence="4 5">
    <name type="scientific">Bicyclus anynana</name>
    <name type="common">Squinting bush brown butterfly</name>
    <dbReference type="NCBI Taxonomy" id="110368"/>
    <lineage>
        <taxon>Eukaryota</taxon>
        <taxon>Metazoa</taxon>
        <taxon>Ecdysozoa</taxon>
        <taxon>Arthropoda</taxon>
        <taxon>Hexapoda</taxon>
        <taxon>Insecta</taxon>
        <taxon>Pterygota</taxon>
        <taxon>Neoptera</taxon>
        <taxon>Endopterygota</taxon>
        <taxon>Lepidoptera</taxon>
        <taxon>Glossata</taxon>
        <taxon>Ditrysia</taxon>
        <taxon>Papilionoidea</taxon>
        <taxon>Nymphalidae</taxon>
        <taxon>Satyrinae</taxon>
        <taxon>Satyrini</taxon>
        <taxon>Mycalesina</taxon>
        <taxon>Bicyclus</taxon>
    </lineage>
</organism>
<name>A0A6J1MVA5_BICAN</name>
<evidence type="ECO:0000256" key="1">
    <source>
        <dbReference type="ARBA" id="ARBA00006562"/>
    </source>
</evidence>
<protein>
    <recommendedName>
        <fullName evidence="2">Decapping nuclease</fullName>
        <ecNumber evidence="2">3.6.1.-</ecNumber>
    </recommendedName>
</protein>
<feature type="domain" description="RAI1-like" evidence="3">
    <location>
        <begin position="18"/>
        <end position="358"/>
    </location>
</feature>
<sequence length="361" mass="42752">MQYSQDCRTRYICKTLSEPVITGYMSVDVDRQYHSDLSQLKFLNSVNNVSTYLDLNHNINAAVKRSTDENEEKIDLLLKFLKDKNQFLYPKFQTDFITYRRTLISVMRAVFEMSEPIVIRACMFKGSIYLCSVMSTQEITKKKSRNEMEMKFCAWGYKFEQYSTSDQPNKDPDIQNPVIENEEFSLYYYAKLGNFKLLYGAQIDALLTTDTTLEKPKTNDFETNLNYLRNNCFAELKTNREVQTFRQEKNFKKYKLLHCWCQCYLAKLEGVYVGFRNDEGIVERLQWFYTQDIVHYCKDEWSPQIAIDFLDHFLGFVKHSFESYEKHPGPVTLEFQINTNKTFTVTDKCNNDILPTWYTEG</sequence>
<dbReference type="OrthoDB" id="5853397at2759"/>
<dbReference type="Proteomes" id="UP001652582">
    <property type="component" value="Chromosome 4"/>
</dbReference>
<comment type="subcellular location">
    <subcellularLocation>
        <location evidence="2">Nucleus</location>
    </subcellularLocation>
</comment>
<evidence type="ECO:0000313" key="4">
    <source>
        <dbReference type="Proteomes" id="UP001652582"/>
    </source>
</evidence>
<keyword evidence="2" id="KW-0378">Hydrolase</keyword>
<dbReference type="RefSeq" id="XP_023934401.2">
    <property type="nucleotide sequence ID" value="XM_024078633.2"/>
</dbReference>
<evidence type="ECO:0000256" key="2">
    <source>
        <dbReference type="RuleBase" id="RU367113"/>
    </source>
</evidence>
<accession>A0A6J1MVA5</accession>
<keyword evidence="2" id="KW-0539">Nucleus</keyword>
<proteinExistence type="inferred from homology"/>
<dbReference type="InterPro" id="IPR013961">
    <property type="entry name" value="RAI1"/>
</dbReference>
<keyword evidence="2" id="KW-0540">Nuclease</keyword>
<dbReference type="InterPro" id="IPR039039">
    <property type="entry name" value="RAI1-like_fam"/>
</dbReference>
<keyword evidence="2" id="KW-0479">Metal-binding</keyword>
<comment type="cofactor">
    <cofactor evidence="2">
        <name>a divalent metal cation</name>
        <dbReference type="ChEBI" id="CHEBI:60240"/>
    </cofactor>
</comment>
<evidence type="ECO:0000313" key="5">
    <source>
        <dbReference type="RefSeq" id="XP_023934401.2"/>
    </source>
</evidence>
<dbReference type="Pfam" id="PF08652">
    <property type="entry name" value="RAI1"/>
    <property type="match status" value="1"/>
</dbReference>
<comment type="function">
    <text evidence="2">Decapping enzyme for NAD-capped RNAs: specifically hydrolyzes the nicotinamide adenine dinucleotide (NAD) cap from a subset of RNAs by removing the entire NAD moiety from the 5'-end of an NAD-capped RNA.</text>
</comment>